<evidence type="ECO:0000313" key="4">
    <source>
        <dbReference type="Proteomes" id="UP000789759"/>
    </source>
</evidence>
<dbReference type="InterPro" id="IPR031052">
    <property type="entry name" value="FHY3/FAR1"/>
</dbReference>
<gene>
    <name evidence="3" type="ORF">CPELLU_LOCUS6405</name>
</gene>
<dbReference type="Pfam" id="PF10551">
    <property type="entry name" value="MULE"/>
    <property type="match status" value="1"/>
</dbReference>
<name>A0A9N9C5V8_9GLOM</name>
<dbReference type="PANTHER" id="PTHR31669">
    <property type="entry name" value="PROTEIN FAR1-RELATED SEQUENCE 10-RELATED"/>
    <property type="match status" value="1"/>
</dbReference>
<protein>
    <submittedName>
        <fullName evidence="3">5752_t:CDS:1</fullName>
    </submittedName>
</protein>
<evidence type="ECO:0000313" key="3">
    <source>
        <dbReference type="EMBL" id="CAG8588170.1"/>
    </source>
</evidence>
<keyword evidence="1" id="KW-0863">Zinc-finger</keyword>
<dbReference type="PROSITE" id="PS50966">
    <property type="entry name" value="ZF_SWIM"/>
    <property type="match status" value="1"/>
</dbReference>
<dbReference type="InterPro" id="IPR007527">
    <property type="entry name" value="Znf_SWIM"/>
</dbReference>
<dbReference type="GO" id="GO:0008270">
    <property type="term" value="F:zinc ion binding"/>
    <property type="evidence" value="ECO:0007669"/>
    <property type="project" value="UniProtKB-KW"/>
</dbReference>
<evidence type="ECO:0000259" key="2">
    <source>
        <dbReference type="PROSITE" id="PS50966"/>
    </source>
</evidence>
<sequence length="667" mass="77144">MQQEGMSQERFINEAVLNQSTSCDENYESQTLLEPTLESEISFERETSSEFEIILEPETLLEPEALLEPETPSNSLFQCNQGYASLEAFKYVADQFAETSKFKVIFLKGNNYKDGLRSAQVFACDRYGVFKPKPKDPNKKNRNKESKKCNCPWSVHLNYNKDDDKYYISQVNLHHNHKLIPLQLMRILPANREIPGFIKEEILTAKKAGIAIPQIQSLLTMKYGTVMKKWLIKDVYNLVDADRTLHNEFQAHDFLLLLQQKRNNDPEFSYEFELDKNDWLKHVIWVYAAQKRQYMCFHDMIVYDNTYKSNYFLMPFGVFTGVTNNSLSYCAAGALLRDETSSSFEWLFEAFIRIFGTAPNTILTDNNLVMADAIRSVLTNKYGTKHGLCIWHMRGESMNSFLKGFVDCKTRLTEFLAAFERALYFREEAEHISAYKELVYPIPSNFPNPIENQAASCLMRYAWKKFEAEWSEKDAYACKEITDDNGVHCFELSRYERPDVIRRVYYDGKVLACCCCNLEFAGIVCHHSLAVAVRLSLAQLDPVNFPKRWQNDPPELELAKNYVNFYSHTQLQDPGTLASHESFGKGDSRIRFMHIHRLSGEIANKIAMDPHKCADFTLYFEKYLEALYDADNDFVSTYENALASLEHPIINNPIKSKAVGRLKKGRI</sequence>
<dbReference type="InterPro" id="IPR004330">
    <property type="entry name" value="FAR1_DNA_bnd_dom"/>
</dbReference>
<dbReference type="InterPro" id="IPR018289">
    <property type="entry name" value="MULE_transposase_dom"/>
</dbReference>
<evidence type="ECO:0000256" key="1">
    <source>
        <dbReference type="PROSITE-ProRule" id="PRU00325"/>
    </source>
</evidence>
<dbReference type="GO" id="GO:0006355">
    <property type="term" value="P:regulation of DNA-templated transcription"/>
    <property type="evidence" value="ECO:0007669"/>
    <property type="project" value="InterPro"/>
</dbReference>
<comment type="caution">
    <text evidence="3">The sequence shown here is derived from an EMBL/GenBank/DDBJ whole genome shotgun (WGS) entry which is preliminary data.</text>
</comment>
<feature type="domain" description="SWIM-type" evidence="2">
    <location>
        <begin position="502"/>
        <end position="536"/>
    </location>
</feature>
<dbReference type="EMBL" id="CAJVQA010003965">
    <property type="protein sequence ID" value="CAG8588170.1"/>
    <property type="molecule type" value="Genomic_DNA"/>
</dbReference>
<proteinExistence type="predicted"/>
<dbReference type="AlphaFoldDB" id="A0A9N9C5V8"/>
<dbReference type="Pfam" id="PF03101">
    <property type="entry name" value="FAR1"/>
    <property type="match status" value="1"/>
</dbReference>
<dbReference type="Proteomes" id="UP000789759">
    <property type="component" value="Unassembled WGS sequence"/>
</dbReference>
<keyword evidence="4" id="KW-1185">Reference proteome</keyword>
<feature type="non-terminal residue" evidence="3">
    <location>
        <position position="667"/>
    </location>
</feature>
<reference evidence="3" key="1">
    <citation type="submission" date="2021-06" db="EMBL/GenBank/DDBJ databases">
        <authorList>
            <person name="Kallberg Y."/>
            <person name="Tangrot J."/>
            <person name="Rosling A."/>
        </authorList>
    </citation>
    <scope>NUCLEOTIDE SEQUENCE</scope>
    <source>
        <strain evidence="3">FL966</strain>
    </source>
</reference>
<accession>A0A9N9C5V8</accession>
<dbReference type="OrthoDB" id="2407438at2759"/>
<keyword evidence="1" id="KW-0862">Zinc</keyword>
<feature type="non-terminal residue" evidence="3">
    <location>
        <position position="1"/>
    </location>
</feature>
<organism evidence="3 4">
    <name type="scientific">Cetraspora pellucida</name>
    <dbReference type="NCBI Taxonomy" id="1433469"/>
    <lineage>
        <taxon>Eukaryota</taxon>
        <taxon>Fungi</taxon>
        <taxon>Fungi incertae sedis</taxon>
        <taxon>Mucoromycota</taxon>
        <taxon>Glomeromycotina</taxon>
        <taxon>Glomeromycetes</taxon>
        <taxon>Diversisporales</taxon>
        <taxon>Gigasporaceae</taxon>
        <taxon>Cetraspora</taxon>
    </lineage>
</organism>
<keyword evidence="1" id="KW-0479">Metal-binding</keyword>
<dbReference type="PANTHER" id="PTHR31669:SF184">
    <property type="entry name" value="PROTEIN FAR1-RELATED SEQUENCE 11"/>
    <property type="match status" value="1"/>
</dbReference>